<keyword evidence="7 15" id="KW-0547">Nucleotide-binding</keyword>
<keyword evidence="6 15" id="KW-0479">Metal-binding</keyword>
<evidence type="ECO:0000256" key="12">
    <source>
        <dbReference type="ARBA" id="ARBA00023049"/>
    </source>
</evidence>
<gene>
    <name evidence="15" type="primary">ftsH</name>
    <name evidence="18" type="ORF">MIT9_P1604</name>
</gene>
<keyword evidence="5 15" id="KW-0812">Transmembrane</keyword>
<comment type="similarity">
    <text evidence="16">Belongs to the AAA ATPase family.</text>
</comment>
<dbReference type="EC" id="3.4.24.-" evidence="15"/>
<dbReference type="CDD" id="cd19501">
    <property type="entry name" value="RecA-like_FtsH"/>
    <property type="match status" value="1"/>
</dbReference>
<dbReference type="EMBL" id="AP024714">
    <property type="protein sequence ID" value="BCX82022.1"/>
    <property type="molecule type" value="Genomic_DNA"/>
</dbReference>
<dbReference type="Gene3D" id="3.40.50.300">
    <property type="entry name" value="P-loop containing nucleotide triphosphate hydrolases"/>
    <property type="match status" value="1"/>
</dbReference>
<protein>
    <recommendedName>
        <fullName evidence="15">ATP-dependent zinc metalloprotease FtsH</fullName>
        <ecNumber evidence="15">3.4.24.-</ecNumber>
    </recommendedName>
</protein>
<dbReference type="PANTHER" id="PTHR23076">
    <property type="entry name" value="METALLOPROTEASE M41 FTSH"/>
    <property type="match status" value="1"/>
</dbReference>
<evidence type="ECO:0000259" key="17">
    <source>
        <dbReference type="SMART" id="SM00382"/>
    </source>
</evidence>
<feature type="transmembrane region" description="Helical" evidence="15">
    <location>
        <begin position="53"/>
        <end position="70"/>
    </location>
</feature>
<feature type="active site" evidence="15">
    <location>
        <position position="462"/>
    </location>
</feature>
<dbReference type="PANTHER" id="PTHR23076:SF97">
    <property type="entry name" value="ATP-DEPENDENT ZINC METALLOPROTEASE YME1L1"/>
    <property type="match status" value="1"/>
</dbReference>
<dbReference type="InterPro" id="IPR003959">
    <property type="entry name" value="ATPase_AAA_core"/>
</dbReference>
<evidence type="ECO:0000256" key="15">
    <source>
        <dbReference type="HAMAP-Rule" id="MF_01458"/>
    </source>
</evidence>
<evidence type="ECO:0000256" key="6">
    <source>
        <dbReference type="ARBA" id="ARBA00022723"/>
    </source>
</evidence>
<feature type="binding site" evidence="15">
    <location>
        <position position="538"/>
    </location>
    <ligand>
        <name>Zn(2+)</name>
        <dbReference type="ChEBI" id="CHEBI:29105"/>
        <note>catalytic</note>
    </ligand>
</feature>
<evidence type="ECO:0000256" key="2">
    <source>
        <dbReference type="ARBA" id="ARBA00010044"/>
    </source>
</evidence>
<evidence type="ECO:0000256" key="16">
    <source>
        <dbReference type="RuleBase" id="RU003651"/>
    </source>
</evidence>
<keyword evidence="3 15" id="KW-1003">Cell membrane</keyword>
<dbReference type="InterPro" id="IPR011546">
    <property type="entry name" value="Pept_M41_FtsH_extracell"/>
</dbReference>
<dbReference type="FunFam" id="3.40.50.300:FF:000001">
    <property type="entry name" value="ATP-dependent zinc metalloprotease FtsH"/>
    <property type="match status" value="1"/>
</dbReference>
<feature type="binding site" evidence="15">
    <location>
        <position position="465"/>
    </location>
    <ligand>
        <name>Zn(2+)</name>
        <dbReference type="ChEBI" id="CHEBI:29105"/>
        <note>catalytic</note>
    </ligand>
</feature>
<keyword evidence="18" id="KW-0131">Cell cycle</keyword>
<keyword evidence="8 15" id="KW-0378">Hydrolase</keyword>
<dbReference type="InterPro" id="IPR003593">
    <property type="entry name" value="AAA+_ATPase"/>
</dbReference>
<evidence type="ECO:0000256" key="11">
    <source>
        <dbReference type="ARBA" id="ARBA00022989"/>
    </source>
</evidence>
<dbReference type="InterPro" id="IPR037219">
    <property type="entry name" value="Peptidase_M41-like"/>
</dbReference>
<dbReference type="GO" id="GO:0030163">
    <property type="term" value="P:protein catabolic process"/>
    <property type="evidence" value="ECO:0007669"/>
    <property type="project" value="UniProtKB-UniRule"/>
</dbReference>
<dbReference type="Proteomes" id="UP001321825">
    <property type="component" value="Chromosome"/>
</dbReference>
<comment type="subcellular location">
    <subcellularLocation>
        <location evidence="15">Cell membrane</location>
        <topology evidence="15">Multi-pass membrane protein</topology>
        <orientation evidence="15">Cytoplasmic side</orientation>
    </subcellularLocation>
    <subcellularLocation>
        <location evidence="1">Membrane</location>
    </subcellularLocation>
</comment>
<keyword evidence="13 15" id="KW-0472">Membrane</keyword>
<dbReference type="InterPro" id="IPR000642">
    <property type="entry name" value="Peptidase_M41"/>
</dbReference>
<evidence type="ECO:0000256" key="10">
    <source>
        <dbReference type="ARBA" id="ARBA00022840"/>
    </source>
</evidence>
<evidence type="ECO:0000256" key="8">
    <source>
        <dbReference type="ARBA" id="ARBA00022801"/>
    </source>
</evidence>
<evidence type="ECO:0000256" key="5">
    <source>
        <dbReference type="ARBA" id="ARBA00022692"/>
    </source>
</evidence>
<evidence type="ECO:0000256" key="3">
    <source>
        <dbReference type="ARBA" id="ARBA00022475"/>
    </source>
</evidence>
<dbReference type="GO" id="GO:0005524">
    <property type="term" value="F:ATP binding"/>
    <property type="evidence" value="ECO:0007669"/>
    <property type="project" value="UniProtKB-UniRule"/>
</dbReference>
<dbReference type="SUPFAM" id="SSF52540">
    <property type="entry name" value="P-loop containing nucleoside triphosphate hydrolases"/>
    <property type="match status" value="1"/>
</dbReference>
<proteinExistence type="inferred from homology"/>
<keyword evidence="19" id="KW-1185">Reference proteome</keyword>
<evidence type="ECO:0000256" key="4">
    <source>
        <dbReference type="ARBA" id="ARBA00022670"/>
    </source>
</evidence>
<dbReference type="KEGG" id="mcau:MIT9_P1604"/>
<comment type="cofactor">
    <cofactor evidence="15">
        <name>Zn(2+)</name>
        <dbReference type="ChEBI" id="CHEBI:29105"/>
    </cofactor>
    <text evidence="15">Binds 1 zinc ion per subunit.</text>
</comment>
<comment type="similarity">
    <text evidence="14 15">In the central section; belongs to the AAA ATPase family.</text>
</comment>
<dbReference type="InterPro" id="IPR003960">
    <property type="entry name" value="ATPase_AAA_CS"/>
</dbReference>
<dbReference type="SMART" id="SM00382">
    <property type="entry name" value="AAA"/>
    <property type="match status" value="1"/>
</dbReference>
<dbReference type="GO" id="GO:0005886">
    <property type="term" value="C:plasma membrane"/>
    <property type="evidence" value="ECO:0007669"/>
    <property type="project" value="UniProtKB-SubCell"/>
</dbReference>
<dbReference type="InterPro" id="IPR027417">
    <property type="entry name" value="P-loop_NTPase"/>
</dbReference>
<dbReference type="GO" id="GO:0051301">
    <property type="term" value="P:cell division"/>
    <property type="evidence" value="ECO:0007669"/>
    <property type="project" value="UniProtKB-KW"/>
</dbReference>
<dbReference type="SUPFAM" id="SSF140990">
    <property type="entry name" value="FtsH protease domain-like"/>
    <property type="match status" value="1"/>
</dbReference>
<comment type="similarity">
    <text evidence="2 15">In the C-terminal section; belongs to the peptidase M41 family.</text>
</comment>
<evidence type="ECO:0000256" key="1">
    <source>
        <dbReference type="ARBA" id="ARBA00004370"/>
    </source>
</evidence>
<dbReference type="FunFam" id="1.20.58.760:FF:000001">
    <property type="entry name" value="ATP-dependent zinc metalloprotease FtsH"/>
    <property type="match status" value="1"/>
</dbReference>
<evidence type="ECO:0000256" key="9">
    <source>
        <dbReference type="ARBA" id="ARBA00022833"/>
    </source>
</evidence>
<keyword evidence="9 15" id="KW-0862">Zinc</keyword>
<sequence length="647" mass="72386">MGDDKVPRSNRFLDNLKAILESLQGIGPMRKKPEIEINKPGKGPFWQDPRYNWIAYLILAVLLLSLMQNFQQMREVEIPYSQFLQYVEAGRVDKVVVSDKKITGLLKPEEPEGRPRPFFTVPLWDANLTELLQKHGVEFVVRPETTNWIAYFFFSWFLPLLLLFLLWSWMAQRMAGGRNFLSLGRRARIYAESDVKVRFDDVAGCEEAKQELKEVVEFLKDPKKIQRLGGRPPKGVLLVGPPGTGKTLLARAVAGEAGVPFFSITGSEFVEMFVGVGAARVRDLFEQARQKAPCIIFIDEIDAIGRARGASPISHEEREQTLNQLLAEMDGFDPAAGVVVMAATNRPEILDKALLRPGRFDRQIVVDKPDLAGREAILRIHTRNKKLCPDVDLHVIALRTPGFVGAELENVCNEAAIIAVRRGHDCIAMEDFEAAIDRVVAGLERKTRALSPEEKARVAFHESGHAIVAEIVPTGQPIHKVSIIPRGIGALGYTLQLPVEEKFLATEEELKDQLAILLGGRSAEEIIYGNASSGAQNDLEKATEIARNMICYLGMSRKLGPATWGQRQQLAFLEGNVQEVRNYSEETARLIDAEVKEFIDEAHRRARTILEERRAALDALAERLREKEVLGGEEVKKIIEEHSRAGG</sequence>
<dbReference type="InterPro" id="IPR041569">
    <property type="entry name" value="AAA_lid_3"/>
</dbReference>
<keyword evidence="10 15" id="KW-0067">ATP-binding</keyword>
<feature type="transmembrane region" description="Helical" evidence="15">
    <location>
        <begin position="148"/>
        <end position="170"/>
    </location>
</feature>
<keyword evidence="11 15" id="KW-1133">Transmembrane helix</keyword>
<feature type="binding site" evidence="15">
    <location>
        <position position="461"/>
    </location>
    <ligand>
        <name>Zn(2+)</name>
        <dbReference type="ChEBI" id="CHEBI:29105"/>
        <note>catalytic</note>
    </ligand>
</feature>
<dbReference type="GO" id="GO:0006508">
    <property type="term" value="P:proteolysis"/>
    <property type="evidence" value="ECO:0007669"/>
    <property type="project" value="UniProtKB-KW"/>
</dbReference>
<dbReference type="Pfam" id="PF17862">
    <property type="entry name" value="AAA_lid_3"/>
    <property type="match status" value="1"/>
</dbReference>
<feature type="binding site" evidence="15">
    <location>
        <begin position="240"/>
        <end position="247"/>
    </location>
    <ligand>
        <name>ATP</name>
        <dbReference type="ChEBI" id="CHEBI:30616"/>
    </ligand>
</feature>
<dbReference type="GO" id="GO:0004176">
    <property type="term" value="F:ATP-dependent peptidase activity"/>
    <property type="evidence" value="ECO:0007669"/>
    <property type="project" value="InterPro"/>
</dbReference>
<dbReference type="AlphaFoldDB" id="A0AAU9C127"/>
<dbReference type="InterPro" id="IPR005936">
    <property type="entry name" value="FtsH"/>
</dbReference>
<name>A0AAU9C127_9GAMM</name>
<dbReference type="GO" id="GO:0008270">
    <property type="term" value="F:zinc ion binding"/>
    <property type="evidence" value="ECO:0007669"/>
    <property type="project" value="UniProtKB-UniRule"/>
</dbReference>
<dbReference type="NCBIfam" id="TIGR01241">
    <property type="entry name" value="FtsH_fam"/>
    <property type="match status" value="1"/>
</dbReference>
<dbReference type="FunFam" id="1.10.8.60:FF:000001">
    <property type="entry name" value="ATP-dependent zinc metalloprotease FtsH"/>
    <property type="match status" value="1"/>
</dbReference>
<dbReference type="Gene3D" id="1.10.8.60">
    <property type="match status" value="1"/>
</dbReference>
<keyword evidence="12 15" id="KW-0482">Metalloprotease</keyword>
<dbReference type="Gene3D" id="1.20.58.760">
    <property type="entry name" value="Peptidase M41"/>
    <property type="match status" value="1"/>
</dbReference>
<evidence type="ECO:0000256" key="7">
    <source>
        <dbReference type="ARBA" id="ARBA00022741"/>
    </source>
</evidence>
<dbReference type="Pfam" id="PF06480">
    <property type="entry name" value="FtsH_ext"/>
    <property type="match status" value="1"/>
</dbReference>
<dbReference type="HAMAP" id="MF_01458">
    <property type="entry name" value="FtsH"/>
    <property type="match status" value="1"/>
</dbReference>
<comment type="subunit">
    <text evidence="15">Homohexamer.</text>
</comment>
<keyword evidence="4 15" id="KW-0645">Protease</keyword>
<accession>A0AAU9C127</accession>
<organism evidence="18 19">
    <name type="scientific">Methylomarinovum caldicuralii</name>
    <dbReference type="NCBI Taxonomy" id="438856"/>
    <lineage>
        <taxon>Bacteria</taxon>
        <taxon>Pseudomonadati</taxon>
        <taxon>Pseudomonadota</taxon>
        <taxon>Gammaproteobacteria</taxon>
        <taxon>Methylococcales</taxon>
        <taxon>Methylothermaceae</taxon>
        <taxon>Methylomarinovum</taxon>
    </lineage>
</organism>
<feature type="domain" description="AAA+ ATPase" evidence="17">
    <location>
        <begin position="232"/>
        <end position="370"/>
    </location>
</feature>
<dbReference type="Pfam" id="PF00004">
    <property type="entry name" value="AAA"/>
    <property type="match status" value="1"/>
</dbReference>
<dbReference type="Pfam" id="PF01434">
    <property type="entry name" value="Peptidase_M41"/>
    <property type="match status" value="1"/>
</dbReference>
<reference evidence="19" key="1">
    <citation type="journal article" date="2024" name="Int. J. Syst. Evol. Microbiol.">
        <title>Methylomarinovum tepidoasis sp. nov., a moderately thermophilic methanotroph of the family Methylothermaceae isolated from a deep-sea hydrothermal field.</title>
        <authorList>
            <person name="Hirayama H."/>
            <person name="Takaki Y."/>
            <person name="Abe M."/>
            <person name="Miyazaki M."/>
            <person name="Uematsu K."/>
            <person name="Matsui Y."/>
            <person name="Takai K."/>
        </authorList>
    </citation>
    <scope>NUCLEOTIDE SEQUENCE [LARGE SCALE GENOMIC DNA]</scope>
    <source>
        <strain evidence="19">IT-9</strain>
    </source>
</reference>
<keyword evidence="18" id="KW-0132">Cell division</keyword>
<dbReference type="GO" id="GO:0016887">
    <property type="term" value="F:ATP hydrolysis activity"/>
    <property type="evidence" value="ECO:0007669"/>
    <property type="project" value="UniProtKB-UniRule"/>
</dbReference>
<evidence type="ECO:0000313" key="19">
    <source>
        <dbReference type="Proteomes" id="UP001321825"/>
    </source>
</evidence>
<evidence type="ECO:0000256" key="14">
    <source>
        <dbReference type="ARBA" id="ARBA00061570"/>
    </source>
</evidence>
<dbReference type="Gene3D" id="3.30.720.210">
    <property type="match status" value="1"/>
</dbReference>
<evidence type="ECO:0000256" key="13">
    <source>
        <dbReference type="ARBA" id="ARBA00023136"/>
    </source>
</evidence>
<comment type="function">
    <text evidence="15">Acts as a processive, ATP-dependent zinc metallopeptidase for both cytoplasmic and membrane proteins. Plays a role in the quality control of integral membrane proteins.</text>
</comment>
<dbReference type="PROSITE" id="PS00674">
    <property type="entry name" value="AAA"/>
    <property type="match status" value="1"/>
</dbReference>
<evidence type="ECO:0000313" key="18">
    <source>
        <dbReference type="EMBL" id="BCX82022.1"/>
    </source>
</evidence>
<dbReference type="GO" id="GO:0004222">
    <property type="term" value="F:metalloendopeptidase activity"/>
    <property type="evidence" value="ECO:0007669"/>
    <property type="project" value="InterPro"/>
</dbReference>